<sequence>MLFRARSHARWALPLTLGLTALGAAAPAASAAPALSAVPAKSTAPARSTVQVRDDFNGDGYADLAVGAPNATVGGQAEAGYVAVLYGGPHGVSAGHRTIISRATPGIPGGPLRGEGFGLQIAKGDLDGDGYADLVADRVVVWGGPRGLSGGTAIPGNNHQTGDFDGDGRLDLAVIQGGYGMGDDPAGSTAEIWKGPLKRTGAPAARTSLDPERLGSVDIHDGDTGDINGDGRSDLVLTGYCGDGNNCSQLYLSGPAGLSRVKDLYRGGDGAAAIGDFNGDGYGDLVTGFQDDEAVWVMYGSATGLAPERTWKRFTQDTPGVPGSRESTDRFGQAVAAGDITGDGIDDLVVGAPGENEQGVVDVLRGSRSGLTGAGAQAFGQDTRGVPGTAERADNFGYVVRLVDVNRNGHADLVAAAPGEDGGDGAVWVLRGRPSGLVTDAAAVFGGRTLGAPYKKASFGFALR</sequence>
<dbReference type="InterPro" id="IPR013517">
    <property type="entry name" value="FG-GAP"/>
</dbReference>
<dbReference type="PANTHER" id="PTHR23220">
    <property type="entry name" value="INTEGRIN ALPHA"/>
    <property type="match status" value="1"/>
</dbReference>
<dbReference type="GO" id="GO:0009897">
    <property type="term" value="C:external side of plasma membrane"/>
    <property type="evidence" value="ECO:0007669"/>
    <property type="project" value="TreeGrafter"/>
</dbReference>
<feature type="signal peptide" evidence="4">
    <location>
        <begin position="1"/>
        <end position="31"/>
    </location>
</feature>
<feature type="chain" id="PRO_5038546962" description="FG-GAP repeat protein" evidence="4">
    <location>
        <begin position="32"/>
        <end position="464"/>
    </location>
</feature>
<dbReference type="GO" id="GO:0007160">
    <property type="term" value="P:cell-matrix adhesion"/>
    <property type="evidence" value="ECO:0007669"/>
    <property type="project" value="TreeGrafter"/>
</dbReference>
<keyword evidence="6" id="KW-1185">Reference proteome</keyword>
<organism evidence="5 6">
    <name type="scientific">Streptomyces capoamus</name>
    <dbReference type="NCBI Taxonomy" id="68183"/>
    <lineage>
        <taxon>Bacteria</taxon>
        <taxon>Bacillati</taxon>
        <taxon>Actinomycetota</taxon>
        <taxon>Actinomycetes</taxon>
        <taxon>Kitasatosporales</taxon>
        <taxon>Streptomycetaceae</taxon>
        <taxon>Streptomyces</taxon>
    </lineage>
</organism>
<dbReference type="Gene3D" id="2.130.10.130">
    <property type="entry name" value="Integrin alpha, N-terminal"/>
    <property type="match status" value="3"/>
</dbReference>
<dbReference type="RefSeq" id="WP_229899056.1">
    <property type="nucleotide sequence ID" value="NZ_BNBF01000002.1"/>
</dbReference>
<dbReference type="PANTHER" id="PTHR23220:SF122">
    <property type="entry name" value="INTEGRIN ALPHA-PS1"/>
    <property type="match status" value="1"/>
</dbReference>
<dbReference type="Gene3D" id="2.40.128.340">
    <property type="match status" value="1"/>
</dbReference>
<keyword evidence="1 4" id="KW-0732">Signal</keyword>
<dbReference type="GO" id="GO:0033627">
    <property type="term" value="P:cell adhesion mediated by integrin"/>
    <property type="evidence" value="ECO:0007669"/>
    <property type="project" value="TreeGrafter"/>
</dbReference>
<dbReference type="AlphaFoldDB" id="A0A919C0Q7"/>
<evidence type="ECO:0000256" key="2">
    <source>
        <dbReference type="ARBA" id="ARBA00022737"/>
    </source>
</evidence>
<proteinExistence type="predicted"/>
<dbReference type="GO" id="GO:0005178">
    <property type="term" value="F:integrin binding"/>
    <property type="evidence" value="ECO:0007669"/>
    <property type="project" value="TreeGrafter"/>
</dbReference>
<dbReference type="PROSITE" id="PS51470">
    <property type="entry name" value="FG_GAP"/>
    <property type="match status" value="2"/>
</dbReference>
<evidence type="ECO:0000256" key="3">
    <source>
        <dbReference type="ARBA" id="ARBA00023180"/>
    </source>
</evidence>
<dbReference type="InterPro" id="IPR028994">
    <property type="entry name" value="Integrin_alpha_N"/>
</dbReference>
<evidence type="ECO:0008006" key="7">
    <source>
        <dbReference type="Google" id="ProtNLM"/>
    </source>
</evidence>
<dbReference type="GO" id="GO:0098609">
    <property type="term" value="P:cell-cell adhesion"/>
    <property type="evidence" value="ECO:0007669"/>
    <property type="project" value="TreeGrafter"/>
</dbReference>
<dbReference type="EMBL" id="BNBF01000002">
    <property type="protein sequence ID" value="GHG37563.1"/>
    <property type="molecule type" value="Genomic_DNA"/>
</dbReference>
<accession>A0A919C0Q7</accession>
<dbReference type="SUPFAM" id="SSF69318">
    <property type="entry name" value="Integrin alpha N-terminal domain"/>
    <property type="match status" value="2"/>
</dbReference>
<evidence type="ECO:0000256" key="4">
    <source>
        <dbReference type="SAM" id="SignalP"/>
    </source>
</evidence>
<reference evidence="6" key="1">
    <citation type="journal article" date="2019" name="Int. J. Syst. Evol. Microbiol.">
        <title>The Global Catalogue of Microorganisms (GCM) 10K type strain sequencing project: providing services to taxonomists for standard genome sequencing and annotation.</title>
        <authorList>
            <consortium name="The Broad Institute Genomics Platform"/>
            <consortium name="The Broad Institute Genome Sequencing Center for Infectious Disease"/>
            <person name="Wu L."/>
            <person name="Ma J."/>
        </authorList>
    </citation>
    <scope>NUCLEOTIDE SEQUENCE [LARGE SCALE GENOMIC DNA]</scope>
    <source>
        <strain evidence="6">JCM 4253</strain>
    </source>
</reference>
<dbReference type="GO" id="GO:0008305">
    <property type="term" value="C:integrin complex"/>
    <property type="evidence" value="ECO:0007669"/>
    <property type="project" value="TreeGrafter"/>
</dbReference>
<dbReference type="InterPro" id="IPR013519">
    <property type="entry name" value="Int_alpha_beta-p"/>
</dbReference>
<gene>
    <name evidence="5" type="ORF">GCM10018980_09520</name>
</gene>
<dbReference type="GO" id="GO:0007229">
    <property type="term" value="P:integrin-mediated signaling pathway"/>
    <property type="evidence" value="ECO:0007669"/>
    <property type="project" value="TreeGrafter"/>
</dbReference>
<evidence type="ECO:0000256" key="1">
    <source>
        <dbReference type="ARBA" id="ARBA00022729"/>
    </source>
</evidence>
<dbReference type="Proteomes" id="UP000619355">
    <property type="component" value="Unassembled WGS sequence"/>
</dbReference>
<keyword evidence="2" id="KW-0677">Repeat</keyword>
<comment type="caution">
    <text evidence="5">The sequence shown here is derived from an EMBL/GenBank/DDBJ whole genome shotgun (WGS) entry which is preliminary data.</text>
</comment>
<keyword evidence="3" id="KW-0325">Glycoprotein</keyword>
<evidence type="ECO:0000313" key="5">
    <source>
        <dbReference type="EMBL" id="GHG37563.1"/>
    </source>
</evidence>
<dbReference type="Pfam" id="PF01839">
    <property type="entry name" value="FG-GAP"/>
    <property type="match status" value="4"/>
</dbReference>
<evidence type="ECO:0000313" key="6">
    <source>
        <dbReference type="Proteomes" id="UP000619355"/>
    </source>
</evidence>
<protein>
    <recommendedName>
        <fullName evidence="7">FG-GAP repeat protein</fullName>
    </recommendedName>
</protein>
<name>A0A919C0Q7_9ACTN</name>
<dbReference type="SMART" id="SM00191">
    <property type="entry name" value="Int_alpha"/>
    <property type="match status" value="4"/>
</dbReference>